<organism evidence="2 3">
    <name type="scientific">Methylobacterium isbiliense</name>
    <dbReference type="NCBI Taxonomy" id="315478"/>
    <lineage>
        <taxon>Bacteria</taxon>
        <taxon>Pseudomonadati</taxon>
        <taxon>Pseudomonadota</taxon>
        <taxon>Alphaproteobacteria</taxon>
        <taxon>Hyphomicrobiales</taxon>
        <taxon>Methylobacteriaceae</taxon>
        <taxon>Methylobacterium</taxon>
    </lineage>
</organism>
<feature type="domain" description="Tip attachment protein J HDII-ins2" evidence="1">
    <location>
        <begin position="244"/>
        <end position="359"/>
    </location>
</feature>
<evidence type="ECO:0000259" key="1">
    <source>
        <dbReference type="Pfam" id="PF24801"/>
    </source>
</evidence>
<reference evidence="2" key="1">
    <citation type="journal article" date="2021" name="Front. Microbiol.">
        <title>Comprehensive Comparative Genomics and Phenotyping of Methylobacterium Species.</title>
        <authorList>
            <person name="Alessa O."/>
            <person name="Ogura Y."/>
            <person name="Fujitani Y."/>
            <person name="Takami H."/>
            <person name="Hayashi T."/>
            <person name="Sahin N."/>
            <person name="Tani A."/>
        </authorList>
    </citation>
    <scope>NUCLEOTIDE SEQUENCE</scope>
    <source>
        <strain evidence="2">DSM 17168</strain>
    </source>
</reference>
<evidence type="ECO:0000313" key="2">
    <source>
        <dbReference type="EMBL" id="GJE00538.1"/>
    </source>
</evidence>
<sequence>MPPDVSVLALDSVFDASRRHALTVAPGCSIADIVTRAYPALLPAHRALLRVTIGEQEVIPAIWAQVRPKPGAQLVIRPVPQGDIMRNVLSIAVTVGALALGQFYAPALAGALGIGNSLAQGLITGTALLAGTLLVNALVPPRQDAQNKPTYAIQGFQNQLTPDAPVPLILGKIRVAPVYAATPYTQAVGDERFVVAKFLWGYAPLVIRNLRIGETPIERFADVQIETRYGLPDEPPHTLYTKQVIEEALSVELKTPAVPTGGPQIRTTASDCTGCEIDITAPGGIFAVNKDGAYQNFTVALTCRYRRSGTDAWTAGPAISITSKKASALTRTIPITFPERGRYEIELLRTTIDWDEADQAKKEVQRHGRTVWSVLRSFRPEYPIDFDKPLVTTDVRIRATGQLNGMLDALNGDVVSICPDWDADSGTWTPRETNNPASLFRHVLTGPAITYPFTVDEVAALQDWHAFCVAKGLTYNRVHNYEASVLDVLSDIAAAGRASPHDSGTAWGVVIDRALDTVTAHISPRNSWGYQGERPYVILPHAFRISFLDETNAFARAERIVPLPGHTGPVTITEKLDLPGVTSPDQVWREGKRRGYEMLYRRDTHVVNQDFEALQVSRGDRAQLSHDVLDRTMRAARVRSVSGSTVWLDDVVEMEEGGSYAIRFRRADGSSLLRTIATVPGETQSVTLTGAGDAPAAGNLAFFGPAARESFAVTVKGIEAMTDLTARLTLIDHAPEIEALVDAEIPPPWSGRAGGEAQEPAGAPLVPIIDEIQSGRLAADAATPENPFPVVVLLRANPAETLPVASFQVQHRPLGSGGAYSTTTAAAAAGAVVLPGYDRGDEVELQGRAVGTNGAAGDWTAPLTHVVAATDPDAPSPPENLSAESPAPGVIRLRVTSGPSPQTVGVQFYATYNSSLPFSSASKFREPVASGPNVPLTVDFSGHISGPYRFWAVALDSLDDPIESVPVGPVDVTVS</sequence>
<dbReference type="InterPro" id="IPR055385">
    <property type="entry name" value="GpJ_HDII-ins2"/>
</dbReference>
<comment type="caution">
    <text evidence="2">The sequence shown here is derived from an EMBL/GenBank/DDBJ whole genome shotgun (WGS) entry which is preliminary data.</text>
</comment>
<dbReference type="Proteomes" id="UP001055153">
    <property type="component" value="Unassembled WGS sequence"/>
</dbReference>
<protein>
    <recommendedName>
        <fullName evidence="1">Tip attachment protein J HDII-ins2 domain-containing protein</fullName>
    </recommendedName>
</protein>
<dbReference type="RefSeq" id="WP_238235424.1">
    <property type="nucleotide sequence ID" value="NZ_BPQQ01000028.1"/>
</dbReference>
<evidence type="ECO:0000313" key="3">
    <source>
        <dbReference type="Proteomes" id="UP001055153"/>
    </source>
</evidence>
<dbReference type="Pfam" id="PF24801">
    <property type="entry name" value="FNIII-A_GpJ"/>
    <property type="match status" value="1"/>
</dbReference>
<accession>A0ABQ4SDQ6</accession>
<keyword evidence="3" id="KW-1185">Reference proteome</keyword>
<gene>
    <name evidence="2" type="ORF">GMJLKIPL_2461</name>
</gene>
<proteinExistence type="predicted"/>
<name>A0ABQ4SDQ6_9HYPH</name>
<dbReference type="EMBL" id="BPQQ01000028">
    <property type="protein sequence ID" value="GJE00538.1"/>
    <property type="molecule type" value="Genomic_DNA"/>
</dbReference>
<reference evidence="2" key="2">
    <citation type="submission" date="2021-08" db="EMBL/GenBank/DDBJ databases">
        <authorList>
            <person name="Tani A."/>
            <person name="Ola A."/>
            <person name="Ogura Y."/>
            <person name="Katsura K."/>
            <person name="Hayashi T."/>
        </authorList>
    </citation>
    <scope>NUCLEOTIDE SEQUENCE</scope>
    <source>
        <strain evidence="2">DSM 17168</strain>
    </source>
</reference>